<evidence type="ECO:0000256" key="3">
    <source>
        <dbReference type="SAM" id="MobiDB-lite"/>
    </source>
</evidence>
<feature type="region of interest" description="Disordered" evidence="3">
    <location>
        <begin position="907"/>
        <end position="929"/>
    </location>
</feature>
<dbReference type="Proteomes" id="UP000316621">
    <property type="component" value="Chromosome 5"/>
</dbReference>
<accession>A0A4Y7JV61</accession>
<dbReference type="PANTHER" id="PTHR32401:SF48">
    <property type="entry name" value="LEGUME LECTIN DOMAIN-CONTAINING PROTEIN"/>
    <property type="match status" value="1"/>
</dbReference>
<evidence type="ECO:0000256" key="4">
    <source>
        <dbReference type="SAM" id="SignalP"/>
    </source>
</evidence>
<evidence type="ECO:0000313" key="7">
    <source>
        <dbReference type="Proteomes" id="UP000316621"/>
    </source>
</evidence>
<keyword evidence="7" id="KW-1185">Reference proteome</keyword>
<evidence type="ECO:0000313" key="6">
    <source>
        <dbReference type="EMBL" id="RZC63648.1"/>
    </source>
</evidence>
<feature type="signal peptide" evidence="4">
    <location>
        <begin position="1"/>
        <end position="22"/>
    </location>
</feature>
<name>A0A4Y7JV61_PAPSO</name>
<dbReference type="SUPFAM" id="SSF49899">
    <property type="entry name" value="Concanavalin A-like lectins/glucanases"/>
    <property type="match status" value="1"/>
</dbReference>
<organism evidence="6 7">
    <name type="scientific">Papaver somniferum</name>
    <name type="common">Opium poppy</name>
    <dbReference type="NCBI Taxonomy" id="3469"/>
    <lineage>
        <taxon>Eukaryota</taxon>
        <taxon>Viridiplantae</taxon>
        <taxon>Streptophyta</taxon>
        <taxon>Embryophyta</taxon>
        <taxon>Tracheophyta</taxon>
        <taxon>Spermatophyta</taxon>
        <taxon>Magnoliopsida</taxon>
        <taxon>Ranunculales</taxon>
        <taxon>Papaveraceae</taxon>
        <taxon>Papaveroideae</taxon>
        <taxon>Papaver</taxon>
    </lineage>
</organism>
<evidence type="ECO:0000256" key="1">
    <source>
        <dbReference type="ARBA" id="ARBA00007606"/>
    </source>
</evidence>
<dbReference type="Pfam" id="PF00139">
    <property type="entry name" value="Lectin_legB"/>
    <property type="match status" value="1"/>
</dbReference>
<feature type="chain" id="PRO_5021237534" description="Legume lectin domain-containing protein" evidence="4">
    <location>
        <begin position="23"/>
        <end position="1151"/>
    </location>
</feature>
<dbReference type="Gramene" id="RZC63648">
    <property type="protein sequence ID" value="RZC63648"/>
    <property type="gene ID" value="C5167_025397"/>
</dbReference>
<proteinExistence type="inferred from homology"/>
<dbReference type="InterPro" id="IPR050258">
    <property type="entry name" value="Leguminous_Lectin"/>
</dbReference>
<sequence length="1151" mass="130754">MGYAKSLLCSLIVIIIICILHSSFPPPSDNSITNITLLRDAHFLQEGRIGLTSYSSSSVGRALYKYPIMFRNISTKSSASFTSKFTFTIIPNSIPSPPLFGDGLTFLITSNPKILGNGFGFMGLSNRSNQEEYFAIEFDTSFDPSLEDISDNHIGVHINSIISYPTVDLTPMGFDLKNTTRITAWVDYINSEKRLEVWLSYNDSRPIRPLLTTYMDFSAYINELMYVGFSASNGKGGCSSKHIVDKWIFETYPSPFDSSISFHSTEEGSDLANGAGPTLWLLLGTLIFTAIIRKIFFSPDQIVGDDQTISISFTDAPRNPEKTVDGKNIKARRDVVNQKPRLTEGTIKEALRSLQLEEIIEELKSKIKKQKDNLILPVCDEAKDHYRGIIAYLTEERDSQVSEKKELDKKVIIAGLQRKSKAELEDMLLQLMVIEVAEHYISRSEYMEGGHVAYLSSSLEDWWHCNLKSAVEHFWIRPTDWNDNSRPVRIHHDYWSLPHCVRRITADGEGLGLLLACVCWSVWIKRNMRTFNGRKEICSSNHIRLDGKLPYCFKLARSRKMILRTIPEHFAVTFGFQMVNYVEADDIDEDLVKKTLAAKYLYMVFDMNKVCWPEVFHDYVLDSIMTNRTDVENVVGCVIYPLYWLAEMTKIAQRKHGLDKYPRFARWNLSNICQQVLSNFENLEEKTELWSKENIGHRKGSFLLQYDESEMRLADPVDEVEIVVPDEENEVPIKVQDEENVGASSEANSFKAKYQFARALIEKLRTNTTYVLSKEEESLLAKYDAEDREQQLVISSSSKTVTDDEQEGDGTELTPNNIEDIKVAERVESEMEKATSSMPVTNDEQEGDGTELTPNTVEDIKVAERVESEMEKATSSMPVTNDEQEGEGTELTPNTVEDIKVAERVESEMSKASSSMPVTNDEQEGEGTELTPNTIEDIKVAERVESEMSKASSSMPVTNDEQEGEGTELTPNTVEDIKVAERVESEMSKDSSSKQIIEQEENETQFVIDEDVIRKMEYEYNKKGCSSSKPNVGSVYYYPAVKMANDLLELENEQPGFDLGLSQCDSQEKGQGELSAAQRMSNMVTRMREDRRNLVPPIRMQDYNTSVKKRRKVTARKCKENKKVQEVQGVKLKPVDNLKILKVLNKMRNPS</sequence>
<feature type="compositionally biased region" description="Polar residues" evidence="3">
    <location>
        <begin position="949"/>
        <end position="959"/>
    </location>
</feature>
<comment type="similarity">
    <text evidence="1">Belongs to the leguminous lectin family.</text>
</comment>
<evidence type="ECO:0000259" key="5">
    <source>
        <dbReference type="Pfam" id="PF00139"/>
    </source>
</evidence>
<evidence type="ECO:0000256" key="2">
    <source>
        <dbReference type="ARBA" id="ARBA00022734"/>
    </source>
</evidence>
<dbReference type="CDD" id="cd06899">
    <property type="entry name" value="lectin_legume_LecRK_Arcelin_ConA"/>
    <property type="match status" value="1"/>
</dbReference>
<dbReference type="AlphaFoldDB" id="A0A4Y7JV61"/>
<dbReference type="EMBL" id="CM010719">
    <property type="protein sequence ID" value="RZC63648.1"/>
    <property type="molecule type" value="Genomic_DNA"/>
</dbReference>
<reference evidence="6 7" key="1">
    <citation type="journal article" date="2018" name="Science">
        <title>The opium poppy genome and morphinan production.</title>
        <authorList>
            <person name="Guo L."/>
            <person name="Winzer T."/>
            <person name="Yang X."/>
            <person name="Li Y."/>
            <person name="Ning Z."/>
            <person name="He Z."/>
            <person name="Teodor R."/>
            <person name="Lu Y."/>
            <person name="Bowser T.A."/>
            <person name="Graham I.A."/>
            <person name="Ye K."/>
        </authorList>
    </citation>
    <scope>NUCLEOTIDE SEQUENCE [LARGE SCALE GENOMIC DNA]</scope>
    <source>
        <strain evidence="7">cv. HN1</strain>
        <tissue evidence="6">Leaves</tissue>
    </source>
</reference>
<keyword evidence="4" id="KW-0732">Signal</keyword>
<dbReference type="PANTHER" id="PTHR32401">
    <property type="entry name" value="CONCANAVALIN A-LIKE LECTIN FAMILY PROTEIN"/>
    <property type="match status" value="1"/>
</dbReference>
<gene>
    <name evidence="6" type="ORF">C5167_025397</name>
</gene>
<dbReference type="InterPro" id="IPR001220">
    <property type="entry name" value="Legume_lectin_dom"/>
</dbReference>
<feature type="region of interest" description="Disordered" evidence="3">
    <location>
        <begin position="947"/>
        <end position="968"/>
    </location>
</feature>
<protein>
    <recommendedName>
        <fullName evidence="5">Legume lectin domain-containing protein</fullName>
    </recommendedName>
</protein>
<feature type="compositionally biased region" description="Polar residues" evidence="3">
    <location>
        <begin position="910"/>
        <end position="920"/>
    </location>
</feature>
<dbReference type="InterPro" id="IPR013320">
    <property type="entry name" value="ConA-like_dom_sf"/>
</dbReference>
<feature type="region of interest" description="Disordered" evidence="3">
    <location>
        <begin position="794"/>
        <end position="853"/>
    </location>
</feature>
<feature type="domain" description="Legume lectin" evidence="5">
    <location>
        <begin position="22"/>
        <end position="252"/>
    </location>
</feature>
<dbReference type="GO" id="GO:0030246">
    <property type="term" value="F:carbohydrate binding"/>
    <property type="evidence" value="ECO:0007669"/>
    <property type="project" value="UniProtKB-KW"/>
</dbReference>
<feature type="region of interest" description="Disordered" evidence="3">
    <location>
        <begin position="870"/>
        <end position="890"/>
    </location>
</feature>
<dbReference type="Gene3D" id="2.60.120.200">
    <property type="match status" value="1"/>
</dbReference>
<keyword evidence="2" id="KW-0430">Lectin</keyword>
<feature type="compositionally biased region" description="Basic and acidic residues" evidence="3">
    <location>
        <begin position="819"/>
        <end position="833"/>
    </location>
</feature>